<evidence type="ECO:0008006" key="3">
    <source>
        <dbReference type="Google" id="ProtNLM"/>
    </source>
</evidence>
<accession>A0ABW6FT79</accession>
<dbReference type="EMBL" id="JBHXIJ010000214">
    <property type="protein sequence ID" value="MFD5102114.1"/>
    <property type="molecule type" value="Genomic_DNA"/>
</dbReference>
<gene>
    <name evidence="1" type="ORF">ACFWJN_24550</name>
</gene>
<comment type="caution">
    <text evidence="1">The sequence shown here is derived from an EMBL/GenBank/DDBJ whole genome shotgun (WGS) entry which is preliminary data.</text>
</comment>
<evidence type="ECO:0000313" key="1">
    <source>
        <dbReference type="EMBL" id="MFD5102114.1"/>
    </source>
</evidence>
<reference evidence="1 2" key="1">
    <citation type="submission" date="2024-09" db="EMBL/GenBank/DDBJ databases">
        <title>The Natural Products Discovery Center: Release of the First 8490 Sequenced Strains for Exploring Actinobacteria Biosynthetic Diversity.</title>
        <authorList>
            <person name="Kalkreuter E."/>
            <person name="Kautsar S.A."/>
            <person name="Yang D."/>
            <person name="Bader C.D."/>
            <person name="Teijaro C.N."/>
            <person name="Fluegel L."/>
            <person name="Davis C.M."/>
            <person name="Simpson J.R."/>
            <person name="Lauterbach L."/>
            <person name="Steele A.D."/>
            <person name="Gui C."/>
            <person name="Meng S."/>
            <person name="Li G."/>
            <person name="Viehrig K."/>
            <person name="Ye F."/>
            <person name="Su P."/>
            <person name="Kiefer A.F."/>
            <person name="Nichols A."/>
            <person name="Cepeda A.J."/>
            <person name="Yan W."/>
            <person name="Fan B."/>
            <person name="Jiang Y."/>
            <person name="Adhikari A."/>
            <person name="Zheng C.-J."/>
            <person name="Schuster L."/>
            <person name="Cowan T.M."/>
            <person name="Smanski M.J."/>
            <person name="Chevrette M.G."/>
            <person name="De Carvalho L.P.S."/>
            <person name="Shen B."/>
        </authorList>
    </citation>
    <scope>NUCLEOTIDE SEQUENCE [LARGE SCALE GENOMIC DNA]</scope>
    <source>
        <strain evidence="1 2">NPDC058348</strain>
    </source>
</reference>
<dbReference type="RefSeq" id="WP_386718531.1">
    <property type="nucleotide sequence ID" value="NZ_JBHXIJ010000214.1"/>
</dbReference>
<organism evidence="1 2">
    <name type="scientific">Streptomyces albidochromogenes</name>
    <dbReference type="NCBI Taxonomy" id="329524"/>
    <lineage>
        <taxon>Bacteria</taxon>
        <taxon>Bacillati</taxon>
        <taxon>Actinomycetota</taxon>
        <taxon>Actinomycetes</taxon>
        <taxon>Kitasatosporales</taxon>
        <taxon>Streptomycetaceae</taxon>
        <taxon>Streptomyces</taxon>
    </lineage>
</organism>
<protein>
    <recommendedName>
        <fullName evidence="3">Lipoprotein</fullName>
    </recommendedName>
</protein>
<name>A0ABW6FT79_9ACTN</name>
<keyword evidence="2" id="KW-1185">Reference proteome</keyword>
<evidence type="ECO:0000313" key="2">
    <source>
        <dbReference type="Proteomes" id="UP001598448"/>
    </source>
</evidence>
<sequence length="298" mass="32457">MCTAAVLVAVAAVPGCTSPAGGPAPARTAQTGLRELTHAEQITVERGEELLVKKCMEKSGFKYWAGPIASVADRQGNGYVLTDIGWAKRYGYGSELDRRAEKARLGDRNAAYTRSLPKPDLVRYNTTLDGSPSHGVLSVDLPAGGTVQTTRDGCRAEAMEQLYGDFPAWFRAKKTAQSLTALYAPDILRNKRFKDAVGAWATCMDKAGHPYADPPEIRAKLHRLTRGLSPSRARDAEVELAVAEATCATTTPLVRTARSLERAERDKVLRRYREEMSAFQRMSLTALGRARTVTGDTP</sequence>
<dbReference type="Proteomes" id="UP001598448">
    <property type="component" value="Unassembled WGS sequence"/>
</dbReference>
<proteinExistence type="predicted"/>